<dbReference type="Proteomes" id="UP000018896">
    <property type="component" value="Unassembled WGS sequence"/>
</dbReference>
<feature type="compositionally biased region" description="Basic and acidic residues" evidence="1">
    <location>
        <begin position="1"/>
        <end position="22"/>
    </location>
</feature>
<organism evidence="2 3">
    <name type="scientific">Halalkalibacter akibai (strain ATCC 43226 / DSM 21942 / CIP 109018 / JCM 9157 / 1139)</name>
    <name type="common">Bacillus akibai</name>
    <dbReference type="NCBI Taxonomy" id="1236973"/>
    <lineage>
        <taxon>Bacteria</taxon>
        <taxon>Bacillati</taxon>
        <taxon>Bacillota</taxon>
        <taxon>Bacilli</taxon>
        <taxon>Bacillales</taxon>
        <taxon>Bacillaceae</taxon>
        <taxon>Halalkalibacter</taxon>
    </lineage>
</organism>
<reference evidence="2 3" key="1">
    <citation type="journal article" date="2014" name="Genome Announc.">
        <title>Draft Genome Sequences of Three Alkaliphilic Bacillus Strains, Bacillus wakoensis JCM 9140T, Bacillus akibai JCM 9157T, and Bacillus hemicellulosilyticus JCM 9152T.</title>
        <authorList>
            <person name="Yuki M."/>
            <person name="Oshima K."/>
            <person name="Suda W."/>
            <person name="Oshida Y."/>
            <person name="Kitamura K."/>
            <person name="Iida T."/>
            <person name="Hattori M."/>
            <person name="Ohkuma M."/>
        </authorList>
    </citation>
    <scope>NUCLEOTIDE SEQUENCE [LARGE SCALE GENOMIC DNA]</scope>
    <source>
        <strain evidence="2 3">JCM 9157</strain>
    </source>
</reference>
<dbReference type="EMBL" id="BAUV01000018">
    <property type="protein sequence ID" value="GAE35407.1"/>
    <property type="molecule type" value="Genomic_DNA"/>
</dbReference>
<protein>
    <submittedName>
        <fullName evidence="2">Uncharacterized protein</fullName>
    </submittedName>
</protein>
<evidence type="ECO:0000256" key="1">
    <source>
        <dbReference type="SAM" id="MobiDB-lite"/>
    </source>
</evidence>
<feature type="region of interest" description="Disordered" evidence="1">
    <location>
        <begin position="1"/>
        <end position="32"/>
    </location>
</feature>
<evidence type="ECO:0000313" key="3">
    <source>
        <dbReference type="Proteomes" id="UP000018896"/>
    </source>
</evidence>
<proteinExistence type="predicted"/>
<name>W4QU38_HALA3</name>
<dbReference type="RefSeq" id="WP_156321488.1">
    <property type="nucleotide sequence ID" value="NZ_BAUV01000018.1"/>
</dbReference>
<dbReference type="STRING" id="1236973.JCM9157_2511"/>
<gene>
    <name evidence="2" type="ORF">JCM9157_2511</name>
</gene>
<accession>W4QU38</accession>
<evidence type="ECO:0000313" key="2">
    <source>
        <dbReference type="EMBL" id="GAE35407.1"/>
    </source>
</evidence>
<comment type="caution">
    <text evidence="2">The sequence shown here is derived from an EMBL/GenBank/DDBJ whole genome shotgun (WGS) entry which is preliminary data.</text>
</comment>
<dbReference type="AlphaFoldDB" id="W4QU38"/>
<sequence>MSEHEYSKQNPKQEDPIHRAEQKTTNTLTMGDMALEKAERLHGVYPKGGMK</sequence>
<keyword evidence="3" id="KW-1185">Reference proteome</keyword>